<evidence type="ECO:0000259" key="6">
    <source>
        <dbReference type="Pfam" id="PF00732"/>
    </source>
</evidence>
<evidence type="ECO:0000313" key="8">
    <source>
        <dbReference type="EMBL" id="QEC70031.1"/>
    </source>
</evidence>
<dbReference type="PANTHER" id="PTHR42784:SF1">
    <property type="entry name" value="PYRANOSE 2-OXIDASE"/>
    <property type="match status" value="1"/>
</dbReference>
<dbReference type="PANTHER" id="PTHR42784">
    <property type="entry name" value="PYRANOSE 2-OXIDASE"/>
    <property type="match status" value="1"/>
</dbReference>
<dbReference type="SUPFAM" id="SSF51905">
    <property type="entry name" value="FAD/NAD(P)-binding domain"/>
    <property type="match status" value="1"/>
</dbReference>
<dbReference type="Pfam" id="PF05199">
    <property type="entry name" value="GMC_oxred_C"/>
    <property type="match status" value="1"/>
</dbReference>
<keyword evidence="4" id="KW-0274">FAD</keyword>
<dbReference type="Proteomes" id="UP000321533">
    <property type="component" value="Chromosome"/>
</dbReference>
<feature type="domain" description="Glucose-methanol-choline oxidoreductase C-terminal" evidence="7">
    <location>
        <begin position="444"/>
        <end position="502"/>
    </location>
</feature>
<comment type="cofactor">
    <cofactor evidence="1">
        <name>FAD</name>
        <dbReference type="ChEBI" id="CHEBI:57692"/>
    </cofactor>
</comment>
<dbReference type="InterPro" id="IPR007867">
    <property type="entry name" value="GMC_OxRtase_C"/>
</dbReference>
<dbReference type="GO" id="GO:0050660">
    <property type="term" value="F:flavin adenine dinucleotide binding"/>
    <property type="evidence" value="ECO:0007669"/>
    <property type="project" value="InterPro"/>
</dbReference>
<dbReference type="InterPro" id="IPR036188">
    <property type="entry name" value="FAD/NAD-bd_sf"/>
</dbReference>
<dbReference type="InterPro" id="IPR051473">
    <property type="entry name" value="P2Ox-like"/>
</dbReference>
<proteinExistence type="inferred from homology"/>
<reference evidence="8 9" key="1">
    <citation type="journal article" date="2016" name="Int. J. Syst. Evol. Microbiol.">
        <title>Panacibacter ginsenosidivorans gen. nov., sp. nov., with ginsenoside converting activity isolated from soil of a ginseng field.</title>
        <authorList>
            <person name="Siddiqi M.Z."/>
            <person name="Muhammad Shafi S."/>
            <person name="Choi K.D."/>
            <person name="Im W.T."/>
        </authorList>
    </citation>
    <scope>NUCLEOTIDE SEQUENCE [LARGE SCALE GENOMIC DNA]</scope>
    <source>
        <strain evidence="8 9">Gsoil1550</strain>
    </source>
</reference>
<organism evidence="8 9">
    <name type="scientific">Panacibacter ginsenosidivorans</name>
    <dbReference type="NCBI Taxonomy" id="1813871"/>
    <lineage>
        <taxon>Bacteria</taxon>
        <taxon>Pseudomonadati</taxon>
        <taxon>Bacteroidota</taxon>
        <taxon>Chitinophagia</taxon>
        <taxon>Chitinophagales</taxon>
        <taxon>Chitinophagaceae</taxon>
        <taxon>Panacibacter</taxon>
    </lineage>
</organism>
<protein>
    <submittedName>
        <fullName evidence="8">GMC family oxidoreductase</fullName>
    </submittedName>
</protein>
<dbReference type="KEGG" id="pgin:FRZ67_23015"/>
<evidence type="ECO:0000256" key="3">
    <source>
        <dbReference type="ARBA" id="ARBA00022630"/>
    </source>
</evidence>
<dbReference type="AlphaFoldDB" id="A0A5B8VG13"/>
<dbReference type="RefSeq" id="WP_147192907.1">
    <property type="nucleotide sequence ID" value="NZ_CP042435.1"/>
</dbReference>
<comment type="similarity">
    <text evidence="2">Belongs to the GMC oxidoreductase family.</text>
</comment>
<evidence type="ECO:0000256" key="2">
    <source>
        <dbReference type="ARBA" id="ARBA00010790"/>
    </source>
</evidence>
<dbReference type="InterPro" id="IPR000172">
    <property type="entry name" value="GMC_OxRdtase_N"/>
</dbReference>
<sequence>MNNHYDIIFIGTGSGGSTMAYKLAPSGKRILILERGGFIPKEKQNWDAHEVVTVGRYRPHEEWLDENDKPFKPFIHYNVGGNSKMYGAALFRFRESDFEQVQHYGGTSPEWPIKYDAYEPYYSIAEQLYSAHGKRGVDPTEPWATSEYPLPPLSYEPLIKELNEKLELLGLQPFPLPMGIKLPQDFTQTESPVMLENFDGFPDPTDSKADGHTMALRPALQHKNVTLITHAYVEKLDTDASGKRVNKVHANIHGEKIIFDADIVIVACGAVNSAALMLRSANEKHPDGLANSSGQVGRNLMLHHNGCLVAFLKDKINDCVFQKSLGIADFYHGAEDSDFPLGEIQLMGRNDEDTILWLAEKIYPAKSYDELKQMTLDFWLTSEDLPSPENRVQLTKEGQIKVYYKRNNYTAYERLKDKLKEVLAKVGKLDDRFADIRWAGYDLDVSGMSHQNGTMRFGTDPQTSVLDLNCRAHDVENLYVVDASFFVSCGAFNPSLTIAANALRVGDHILNDVLKINIAMEMETINR</sequence>
<evidence type="ECO:0000256" key="5">
    <source>
        <dbReference type="ARBA" id="ARBA00023002"/>
    </source>
</evidence>
<evidence type="ECO:0000256" key="1">
    <source>
        <dbReference type="ARBA" id="ARBA00001974"/>
    </source>
</evidence>
<keyword evidence="3" id="KW-0285">Flavoprotein</keyword>
<feature type="domain" description="Glucose-methanol-choline oxidoreductase N-terminal" evidence="6">
    <location>
        <begin position="199"/>
        <end position="304"/>
    </location>
</feature>
<dbReference type="EMBL" id="CP042435">
    <property type="protein sequence ID" value="QEC70031.1"/>
    <property type="molecule type" value="Genomic_DNA"/>
</dbReference>
<keyword evidence="9" id="KW-1185">Reference proteome</keyword>
<dbReference type="OrthoDB" id="9787779at2"/>
<accession>A0A5B8VG13</accession>
<evidence type="ECO:0000256" key="4">
    <source>
        <dbReference type="ARBA" id="ARBA00022827"/>
    </source>
</evidence>
<keyword evidence="5" id="KW-0560">Oxidoreductase</keyword>
<name>A0A5B8VG13_9BACT</name>
<dbReference type="Pfam" id="PF00732">
    <property type="entry name" value="GMC_oxred_N"/>
    <property type="match status" value="1"/>
</dbReference>
<gene>
    <name evidence="8" type="ORF">FRZ67_23015</name>
</gene>
<dbReference type="GO" id="GO:0016614">
    <property type="term" value="F:oxidoreductase activity, acting on CH-OH group of donors"/>
    <property type="evidence" value="ECO:0007669"/>
    <property type="project" value="InterPro"/>
</dbReference>
<dbReference type="Gene3D" id="3.50.50.60">
    <property type="entry name" value="FAD/NAD(P)-binding domain"/>
    <property type="match status" value="2"/>
</dbReference>
<evidence type="ECO:0000313" key="9">
    <source>
        <dbReference type="Proteomes" id="UP000321533"/>
    </source>
</evidence>
<evidence type="ECO:0000259" key="7">
    <source>
        <dbReference type="Pfam" id="PF05199"/>
    </source>
</evidence>